<dbReference type="SUPFAM" id="SSF52129">
    <property type="entry name" value="Caspase-like"/>
    <property type="match status" value="1"/>
</dbReference>
<reference evidence="4" key="1">
    <citation type="submission" date="2021-02" db="EMBL/GenBank/DDBJ databases">
        <authorList>
            <person name="Nowell W R."/>
        </authorList>
    </citation>
    <scope>NUCLEOTIDE SEQUENCE</scope>
</reference>
<evidence type="ECO:0000313" key="7">
    <source>
        <dbReference type="EMBL" id="CAF4149212.1"/>
    </source>
</evidence>
<feature type="domain" description="Peptidase C14 caspase" evidence="1">
    <location>
        <begin position="10"/>
        <end position="104"/>
    </location>
</feature>
<dbReference type="EMBL" id="CAJOBE010012434">
    <property type="protein sequence ID" value="CAF4149212.1"/>
    <property type="molecule type" value="Genomic_DNA"/>
</dbReference>
<sequence length="134" mass="16124">MASSVVYWQKHALIIGINNYLRNPLEYCINDAEDLEKILQRIDFHVLLEIDCNLHKFFSIIDIFTNRIQQDDLILFYFAGHGKQMKDEDYLLPVDYYYDYRENEQNYIIKHAINIKYIIEKNQSSKMSCDNIFI</sequence>
<organism evidence="4 9">
    <name type="scientific">Rotaria sordida</name>
    <dbReference type="NCBI Taxonomy" id="392033"/>
    <lineage>
        <taxon>Eukaryota</taxon>
        <taxon>Metazoa</taxon>
        <taxon>Spiralia</taxon>
        <taxon>Gnathifera</taxon>
        <taxon>Rotifera</taxon>
        <taxon>Eurotatoria</taxon>
        <taxon>Bdelloidea</taxon>
        <taxon>Philodinida</taxon>
        <taxon>Philodinidae</taxon>
        <taxon>Rotaria</taxon>
    </lineage>
</organism>
<keyword evidence="8" id="KW-1185">Reference proteome</keyword>
<evidence type="ECO:0000313" key="8">
    <source>
        <dbReference type="Proteomes" id="UP000663870"/>
    </source>
</evidence>
<evidence type="ECO:0000313" key="9">
    <source>
        <dbReference type="Proteomes" id="UP000663882"/>
    </source>
</evidence>
<dbReference type="EMBL" id="CAJNOL010003105">
    <property type="protein sequence ID" value="CAF1546768.1"/>
    <property type="molecule type" value="Genomic_DNA"/>
</dbReference>
<dbReference type="Proteomes" id="UP000663889">
    <property type="component" value="Unassembled WGS sequence"/>
</dbReference>
<dbReference type="PANTHER" id="PTHR22576">
    <property type="entry name" value="MUCOSA ASSOCIATED LYMPHOID TISSUE LYMPHOMA TRANSLOCATION PROTEIN 1/PARACASPASE"/>
    <property type="match status" value="1"/>
</dbReference>
<dbReference type="Proteomes" id="UP000663823">
    <property type="component" value="Unassembled WGS sequence"/>
</dbReference>
<protein>
    <recommendedName>
        <fullName evidence="1">Peptidase C14 caspase domain-containing protein</fullName>
    </recommendedName>
</protein>
<dbReference type="EMBL" id="CAJNOU010001743">
    <property type="protein sequence ID" value="CAF1246740.1"/>
    <property type="molecule type" value="Genomic_DNA"/>
</dbReference>
<dbReference type="Proteomes" id="UP000663870">
    <property type="component" value="Unassembled WGS sequence"/>
</dbReference>
<evidence type="ECO:0000259" key="1">
    <source>
        <dbReference type="Pfam" id="PF00656"/>
    </source>
</evidence>
<gene>
    <name evidence="7" type="ORF">FNK824_LOCUS33595</name>
    <name evidence="5" type="ORF">JXQ802_LOCUS43331</name>
    <name evidence="6" type="ORF">OTI717_LOCUS32440</name>
    <name evidence="3" type="ORF">PYM288_LOCUS28181</name>
    <name evidence="4" type="ORF">RFH988_LOCUS28332</name>
    <name evidence="2" type="ORF">SEV965_LOCUS23516</name>
</gene>
<dbReference type="Gene3D" id="3.40.50.1460">
    <property type="match status" value="1"/>
</dbReference>
<evidence type="ECO:0000313" key="2">
    <source>
        <dbReference type="EMBL" id="CAF1246740.1"/>
    </source>
</evidence>
<dbReference type="GO" id="GO:0004197">
    <property type="term" value="F:cysteine-type endopeptidase activity"/>
    <property type="evidence" value="ECO:0007669"/>
    <property type="project" value="InterPro"/>
</dbReference>
<evidence type="ECO:0000313" key="4">
    <source>
        <dbReference type="EMBL" id="CAF1273865.1"/>
    </source>
</evidence>
<proteinExistence type="predicted"/>
<dbReference type="Proteomes" id="UP000663854">
    <property type="component" value="Unassembled WGS sequence"/>
</dbReference>
<dbReference type="GO" id="GO:0006508">
    <property type="term" value="P:proteolysis"/>
    <property type="evidence" value="ECO:0007669"/>
    <property type="project" value="InterPro"/>
</dbReference>
<evidence type="ECO:0000313" key="6">
    <source>
        <dbReference type="EMBL" id="CAF4066758.1"/>
    </source>
</evidence>
<dbReference type="OrthoDB" id="417046at2759"/>
<comment type="caution">
    <text evidence="4">The sequence shown here is derived from an EMBL/GenBank/DDBJ whole genome shotgun (WGS) entry which is preliminary data.</text>
</comment>
<dbReference type="Pfam" id="PF00656">
    <property type="entry name" value="Peptidase_C14"/>
    <property type="match status" value="1"/>
</dbReference>
<dbReference type="EMBL" id="CAJOAX010009987">
    <property type="protein sequence ID" value="CAF4066758.1"/>
    <property type="molecule type" value="Genomic_DNA"/>
</dbReference>
<dbReference type="InterPro" id="IPR029030">
    <property type="entry name" value="Caspase-like_dom_sf"/>
</dbReference>
<dbReference type="Proteomes" id="UP000663874">
    <property type="component" value="Unassembled WGS sequence"/>
</dbReference>
<evidence type="ECO:0000313" key="3">
    <source>
        <dbReference type="EMBL" id="CAF1267096.1"/>
    </source>
</evidence>
<dbReference type="Proteomes" id="UP000663882">
    <property type="component" value="Unassembled WGS sequence"/>
</dbReference>
<dbReference type="InterPro" id="IPR011600">
    <property type="entry name" value="Pept_C14_caspase"/>
</dbReference>
<dbReference type="InterPro" id="IPR052039">
    <property type="entry name" value="Caspase-related_regulators"/>
</dbReference>
<dbReference type="EMBL" id="CAJNOO010002504">
    <property type="protein sequence ID" value="CAF1273865.1"/>
    <property type="molecule type" value="Genomic_DNA"/>
</dbReference>
<accession>A0A815BI02</accession>
<dbReference type="EMBL" id="CAJNOH010002018">
    <property type="protein sequence ID" value="CAF1267096.1"/>
    <property type="molecule type" value="Genomic_DNA"/>
</dbReference>
<evidence type="ECO:0000313" key="5">
    <source>
        <dbReference type="EMBL" id="CAF1546768.1"/>
    </source>
</evidence>
<dbReference type="PANTHER" id="PTHR22576:SF37">
    <property type="entry name" value="MUCOSA-ASSOCIATED LYMPHOID TISSUE LYMPHOMA TRANSLOCATION PROTEIN 1"/>
    <property type="match status" value="1"/>
</dbReference>
<name>A0A815BI02_9BILA</name>
<dbReference type="AlphaFoldDB" id="A0A815BI02"/>